<dbReference type="InParanoid" id="A0A3P8YR44"/>
<dbReference type="PROSITE" id="PS00232">
    <property type="entry name" value="CADHERIN_1"/>
    <property type="match status" value="2"/>
</dbReference>
<evidence type="ECO:0000256" key="14">
    <source>
        <dbReference type="PROSITE-ProRule" id="PRU00043"/>
    </source>
</evidence>
<evidence type="ECO:0000256" key="11">
    <source>
        <dbReference type="ARBA" id="ARBA00022989"/>
    </source>
</evidence>
<dbReference type="GeneID" id="105018752"/>
<feature type="transmembrane region" description="Helical" evidence="17">
    <location>
        <begin position="12"/>
        <end position="35"/>
    </location>
</feature>
<dbReference type="InterPro" id="IPR009122">
    <property type="entry name" value="Desmosomal_cadherin"/>
</dbReference>
<dbReference type="PANTHER" id="PTHR24027">
    <property type="entry name" value="CADHERIN-23"/>
    <property type="match status" value="1"/>
</dbReference>
<dbReference type="PRINTS" id="PR00205">
    <property type="entry name" value="CADHERIN"/>
</dbReference>
<comment type="subcellular location">
    <subcellularLocation>
        <location evidence="2">Cell junction</location>
        <location evidence="2">Desmosome</location>
    </subcellularLocation>
    <subcellularLocation>
        <location evidence="1 15">Cell membrane</location>
        <topology evidence="1 15">Single-pass type I membrane protein</topology>
    </subcellularLocation>
</comment>
<dbReference type="PRINTS" id="PR01818">
    <property type="entry name" value="DESMOCADHERN"/>
</dbReference>
<dbReference type="GO" id="GO:0060027">
    <property type="term" value="P:convergent extension involved in gastrulation"/>
    <property type="evidence" value="ECO:0007669"/>
    <property type="project" value="UniProtKB-ARBA"/>
</dbReference>
<keyword evidence="10" id="KW-0965">Cell junction</keyword>
<dbReference type="GO" id="GO:0005912">
    <property type="term" value="C:adherens junction"/>
    <property type="evidence" value="ECO:0007669"/>
    <property type="project" value="TreeGrafter"/>
</dbReference>
<dbReference type="GO" id="GO:0016339">
    <property type="term" value="P:calcium-dependent cell-cell adhesion via plasma membrane cell adhesion molecules"/>
    <property type="evidence" value="ECO:0007669"/>
    <property type="project" value="TreeGrafter"/>
</dbReference>
<accession>A0A3P8YR44</accession>
<dbReference type="KEGG" id="els:105018752"/>
<dbReference type="SMART" id="SM01055">
    <property type="entry name" value="Cadherin_pro"/>
    <property type="match status" value="1"/>
</dbReference>
<protein>
    <recommendedName>
        <fullName evidence="18">Cadherin domain-containing protein</fullName>
    </recommendedName>
</protein>
<dbReference type="GO" id="GO:0042074">
    <property type="term" value="P:cell migration involved in gastrulation"/>
    <property type="evidence" value="ECO:0007669"/>
    <property type="project" value="UniProtKB-ARBA"/>
</dbReference>
<dbReference type="Gene3D" id="2.60.40.60">
    <property type="entry name" value="Cadherins"/>
    <property type="match status" value="5"/>
</dbReference>
<dbReference type="Pfam" id="PF00028">
    <property type="entry name" value="Cadherin"/>
    <property type="match status" value="4"/>
</dbReference>
<feature type="domain" description="Cadherin" evidence="18">
    <location>
        <begin position="455"/>
        <end position="560"/>
    </location>
</feature>
<dbReference type="GO" id="GO:0005509">
    <property type="term" value="F:calcium ion binding"/>
    <property type="evidence" value="ECO:0007669"/>
    <property type="project" value="UniProtKB-UniRule"/>
</dbReference>
<dbReference type="GO" id="GO:0007398">
    <property type="term" value="P:ectoderm development"/>
    <property type="evidence" value="ECO:0007669"/>
    <property type="project" value="UniProtKB-ARBA"/>
</dbReference>
<dbReference type="AlphaFoldDB" id="A0A3P8YR44"/>
<evidence type="ECO:0000256" key="2">
    <source>
        <dbReference type="ARBA" id="ARBA00004568"/>
    </source>
</evidence>
<dbReference type="InterPro" id="IPR027397">
    <property type="entry name" value="Catenin-bd_sf"/>
</dbReference>
<feature type="transmembrane region" description="Helical" evidence="17">
    <location>
        <begin position="672"/>
        <end position="693"/>
    </location>
</feature>
<organism evidence="19 20">
    <name type="scientific">Esox lucius</name>
    <name type="common">Northern pike</name>
    <dbReference type="NCBI Taxonomy" id="8010"/>
    <lineage>
        <taxon>Eukaryota</taxon>
        <taxon>Metazoa</taxon>
        <taxon>Chordata</taxon>
        <taxon>Craniata</taxon>
        <taxon>Vertebrata</taxon>
        <taxon>Euteleostomi</taxon>
        <taxon>Actinopterygii</taxon>
        <taxon>Neopterygii</taxon>
        <taxon>Teleostei</taxon>
        <taxon>Protacanthopterygii</taxon>
        <taxon>Esociformes</taxon>
        <taxon>Esocidae</taxon>
        <taxon>Esox</taxon>
    </lineage>
</organism>
<feature type="domain" description="Cadherin" evidence="18">
    <location>
        <begin position="342"/>
        <end position="454"/>
    </location>
</feature>
<evidence type="ECO:0000256" key="15">
    <source>
        <dbReference type="RuleBase" id="RU003318"/>
    </source>
</evidence>
<name>A0A3P8YR44_ESOLU</name>
<evidence type="ECO:0000256" key="17">
    <source>
        <dbReference type="SAM" id="Phobius"/>
    </source>
</evidence>
<keyword evidence="4 15" id="KW-0812">Transmembrane</keyword>
<dbReference type="GO" id="GO:0007043">
    <property type="term" value="P:cell-cell junction assembly"/>
    <property type="evidence" value="ECO:0007669"/>
    <property type="project" value="TreeGrafter"/>
</dbReference>
<reference evidence="20" key="1">
    <citation type="journal article" date="2014" name="PLoS ONE">
        <title>The genome and linkage map of the northern pike (Esox lucius): conserved synteny revealed between the salmonid sister group and the Neoteleostei.</title>
        <authorList>
            <person name="Rondeau E.B."/>
            <person name="Minkley D.R."/>
            <person name="Leong J.S."/>
            <person name="Messmer A.M."/>
            <person name="Jantzen J.R."/>
            <person name="von Schalburg K.R."/>
            <person name="Lemon C."/>
            <person name="Bird N.H."/>
            <person name="Koop B.F."/>
        </authorList>
    </citation>
    <scope>NUCLEOTIDE SEQUENCE</scope>
</reference>
<reference evidence="19" key="3">
    <citation type="submission" date="2025-08" db="UniProtKB">
        <authorList>
            <consortium name="Ensembl"/>
        </authorList>
    </citation>
    <scope>IDENTIFICATION</scope>
</reference>
<keyword evidence="3" id="KW-1003">Cell membrane</keyword>
<dbReference type="GeneTree" id="ENSGT01030000234624"/>
<dbReference type="Ensembl" id="ENSELUT00000029077.3">
    <property type="protein sequence ID" value="ENSELUP00000019031.2"/>
    <property type="gene ID" value="ENSELUG00000018430.3"/>
</dbReference>
<sequence length="886" mass="96982">MAVPNMSLIRFNLPVNVCIFLIISCVDSCFIPGFIYSTVPQTLPVGHVISKMDHCDTKKWQFTTNDPNFTIQPDGTIVTVIITMVPANGRQFSVLFQDPSGQKGVMKVYLGQKSGKVLKDGPLKRFKRRWSPLPFNIIENDDPPFPKNVELVRSDSSAIRPVYYTISGPGVTEGLFSVDKDTGMLLVNRAVDREKTPEFVFQFRVFDIETNQETDEPLPFTVNVIDVNDNAPTFTGPLRFTVLEQSKAGTVVGIVKATDLDQSGTDHSKIRYSLLSWNDLFFIDPETGVIATNTDHLDREAKDTYLVTVQIQDMNGAGNGLSNTATATVVLGDINDNPPTFTKSTYSVTIKENQEGGLILRIPVEDKDMVNTPNWNSEFVITKGNENGNVRIECDPKTNDGLIYQTKAVDYEKTKNLKLEVMARNQAELNGTLSRWESVPVDVSVEDVDEGPEFTAPTMFLSVKENTPNDTLIGTYIAVDPETKSSAGISYYKVSDPASWISVDKSTGQLKIANTVDRESRFVTNGMYNVPVKAVDSSLKTGTGTVIILVEDVNDHVPDVPSKLLLMCEEHGGVMGSVLVLAEDKDQSPYSAPFSFSLGKEHDGKWALNPLNDTAVILKQAQELRTGLYPVSLIIKDLQGFGKTQTVTVRICHCRNGACLPQWSSTSLGARAILAMMLALALLLLFCITFFCVTKNEKMEVEAIGGMLLESNIEAPGNDNLNRIYVPSSGLHQSVKGSVAGGRLEGVKKVTIGGALGSQQNLLQQSGGVLQNGLSGRYVLTRGGQYVGRQCGSGILDDHVFLKLNSSPAWSTWLTTGNFLQEKLAYLGTVEERQYSEDIIHQYGYEGVGSPAGSVGCCSDQGNQEDLDFLNTLGPKFKTLAEVCKQ</sequence>
<dbReference type="PANTHER" id="PTHR24027:SF78">
    <property type="entry name" value="CADHERIN-LIKE PROTEIN 26"/>
    <property type="match status" value="1"/>
</dbReference>
<dbReference type="PROSITE" id="PS50268">
    <property type="entry name" value="CADHERIN_2"/>
    <property type="match status" value="4"/>
</dbReference>
<evidence type="ECO:0000256" key="1">
    <source>
        <dbReference type="ARBA" id="ARBA00004251"/>
    </source>
</evidence>
<keyword evidence="6" id="KW-0732">Signal</keyword>
<dbReference type="InterPro" id="IPR014868">
    <property type="entry name" value="Cadherin_pro_dom"/>
</dbReference>
<dbReference type="OrthoDB" id="6079678at2759"/>
<dbReference type="Proteomes" id="UP000265140">
    <property type="component" value="Chromosome 3"/>
</dbReference>
<dbReference type="CDD" id="cd11304">
    <property type="entry name" value="Cadherin_repeat"/>
    <property type="match status" value="3"/>
</dbReference>
<dbReference type="GO" id="GO:0030010">
    <property type="term" value="P:establishment of cell polarity"/>
    <property type="evidence" value="ECO:0007669"/>
    <property type="project" value="UniProtKB-ARBA"/>
</dbReference>
<evidence type="ECO:0000313" key="20">
    <source>
        <dbReference type="Proteomes" id="UP000265140"/>
    </source>
</evidence>
<dbReference type="Bgee" id="ENSELUG00000018430">
    <property type="expression patterns" value="Expressed in stomach and 8 other cell types or tissues"/>
</dbReference>
<evidence type="ECO:0000256" key="9">
    <source>
        <dbReference type="ARBA" id="ARBA00022889"/>
    </source>
</evidence>
<keyword evidence="11 17" id="KW-1133">Transmembrane helix</keyword>
<evidence type="ECO:0000256" key="4">
    <source>
        <dbReference type="ARBA" id="ARBA00022692"/>
    </source>
</evidence>
<dbReference type="GO" id="GO:0034332">
    <property type="term" value="P:adherens junction organization"/>
    <property type="evidence" value="ECO:0007669"/>
    <property type="project" value="UniProtKB-ARBA"/>
</dbReference>
<dbReference type="RefSeq" id="XP_010882735.2">
    <property type="nucleotide sequence ID" value="XM_010884433.3"/>
</dbReference>
<evidence type="ECO:0000256" key="6">
    <source>
        <dbReference type="ARBA" id="ARBA00022729"/>
    </source>
</evidence>
<keyword evidence="12 17" id="KW-0472">Membrane</keyword>
<keyword evidence="8 14" id="KW-0106">Calcium</keyword>
<dbReference type="Pfam" id="PF01049">
    <property type="entry name" value="CADH_Y-type_LIR"/>
    <property type="match status" value="1"/>
</dbReference>
<dbReference type="GO" id="GO:0001764">
    <property type="term" value="P:neuron migration"/>
    <property type="evidence" value="ECO:0007669"/>
    <property type="project" value="UniProtKB-ARBA"/>
</dbReference>
<evidence type="ECO:0000256" key="10">
    <source>
        <dbReference type="ARBA" id="ARBA00022949"/>
    </source>
</evidence>
<dbReference type="InterPro" id="IPR002126">
    <property type="entry name" value="Cadherin-like_dom"/>
</dbReference>
<reference evidence="19" key="4">
    <citation type="submission" date="2025-09" db="UniProtKB">
        <authorList>
            <consortium name="Ensembl"/>
        </authorList>
    </citation>
    <scope>IDENTIFICATION</scope>
</reference>
<keyword evidence="5" id="KW-0479">Metal-binding</keyword>
<dbReference type="GO" id="GO:0000902">
    <property type="term" value="P:cell morphogenesis"/>
    <property type="evidence" value="ECO:0007669"/>
    <property type="project" value="TreeGrafter"/>
</dbReference>
<dbReference type="GO" id="GO:0007498">
    <property type="term" value="P:mesoderm development"/>
    <property type="evidence" value="ECO:0007669"/>
    <property type="project" value="UniProtKB-ARBA"/>
</dbReference>
<evidence type="ECO:0000256" key="13">
    <source>
        <dbReference type="ARBA" id="ARBA00023180"/>
    </source>
</evidence>
<evidence type="ECO:0000313" key="19">
    <source>
        <dbReference type="Ensembl" id="ENSELUP00000019031.2"/>
    </source>
</evidence>
<dbReference type="GO" id="GO:0045296">
    <property type="term" value="F:cadherin binding"/>
    <property type="evidence" value="ECO:0007669"/>
    <property type="project" value="TreeGrafter"/>
</dbReference>
<dbReference type="GO" id="GO:0044331">
    <property type="term" value="P:cell-cell adhesion mediated by cadherin"/>
    <property type="evidence" value="ECO:0007669"/>
    <property type="project" value="TreeGrafter"/>
</dbReference>
<dbReference type="SUPFAM" id="SSF49313">
    <property type="entry name" value="Cadherin-like"/>
    <property type="match status" value="6"/>
</dbReference>
<dbReference type="GO" id="GO:0001841">
    <property type="term" value="P:neural tube formation"/>
    <property type="evidence" value="ECO:0007669"/>
    <property type="project" value="UniProtKB-ARBA"/>
</dbReference>
<dbReference type="GO" id="GO:0008013">
    <property type="term" value="F:beta-catenin binding"/>
    <property type="evidence" value="ECO:0007669"/>
    <property type="project" value="TreeGrafter"/>
</dbReference>
<dbReference type="FunFam" id="2.60.40.60:FF:000022">
    <property type="entry name" value="Cadherin 2"/>
    <property type="match status" value="1"/>
</dbReference>
<dbReference type="FunFam" id="2.60.40.60:FF:000019">
    <property type="entry name" value="Cadherin 2"/>
    <property type="match status" value="1"/>
</dbReference>
<keyword evidence="13" id="KW-0325">Glycoprotein</keyword>
<dbReference type="GO" id="GO:0030057">
    <property type="term" value="C:desmosome"/>
    <property type="evidence" value="ECO:0007669"/>
    <property type="project" value="UniProtKB-SubCell"/>
</dbReference>
<keyword evidence="9 15" id="KW-0130">Cell adhesion</keyword>
<keyword evidence="7" id="KW-0677">Repeat</keyword>
<dbReference type="InterPro" id="IPR000233">
    <property type="entry name" value="Cadherin_Y-type_LIR"/>
</dbReference>
<evidence type="ECO:0000256" key="3">
    <source>
        <dbReference type="ARBA" id="ARBA00022475"/>
    </source>
</evidence>
<evidence type="ECO:0000256" key="5">
    <source>
        <dbReference type="ARBA" id="ARBA00022723"/>
    </source>
</evidence>
<dbReference type="FunFam" id="2.60.40.60:FF:000011">
    <property type="entry name" value="Cadherin 1"/>
    <property type="match status" value="1"/>
</dbReference>
<feature type="domain" description="Cadherin" evidence="18">
    <location>
        <begin position="234"/>
        <end position="341"/>
    </location>
</feature>
<evidence type="ECO:0000256" key="16">
    <source>
        <dbReference type="RuleBase" id="RU004358"/>
    </source>
</evidence>
<dbReference type="SMART" id="SM00112">
    <property type="entry name" value="CA"/>
    <property type="match status" value="4"/>
</dbReference>
<dbReference type="InterPro" id="IPR020894">
    <property type="entry name" value="Cadherin_CS"/>
</dbReference>
<dbReference type="FunFam" id="2.60.40.60:FF:000027">
    <property type="entry name" value="Cadherin 2"/>
    <property type="match status" value="1"/>
</dbReference>
<keyword evidence="20" id="KW-1185">Reference proteome</keyword>
<dbReference type="Gene3D" id="4.10.900.10">
    <property type="entry name" value="TCF3-CBD (Catenin binding domain)"/>
    <property type="match status" value="1"/>
</dbReference>
<evidence type="ECO:0000259" key="18">
    <source>
        <dbReference type="PROSITE" id="PS50268"/>
    </source>
</evidence>
<dbReference type="STRING" id="8010.ENSELUP00000019031"/>
<dbReference type="GO" id="GO:0016342">
    <property type="term" value="C:catenin complex"/>
    <property type="evidence" value="ECO:0007669"/>
    <property type="project" value="TreeGrafter"/>
</dbReference>
<dbReference type="InterPro" id="IPR015919">
    <property type="entry name" value="Cadherin-like_sf"/>
</dbReference>
<comment type="function">
    <text evidence="16">A component of desmosome cell-cell junctions which are required for positive regulation of cellular adhesion. Involved in the interaction of plaque proteins and intermediate filaments mediating cell-cell adhesion.</text>
</comment>
<dbReference type="FunCoup" id="A0A3P8YR44">
    <property type="interactions" value="541"/>
</dbReference>
<dbReference type="InterPro" id="IPR039808">
    <property type="entry name" value="Cadherin"/>
</dbReference>
<dbReference type="GO" id="GO:0007156">
    <property type="term" value="P:homophilic cell adhesion via plasma membrane adhesion molecules"/>
    <property type="evidence" value="ECO:0007669"/>
    <property type="project" value="InterPro"/>
</dbReference>
<evidence type="ECO:0000256" key="12">
    <source>
        <dbReference type="ARBA" id="ARBA00023136"/>
    </source>
</evidence>
<proteinExistence type="predicted"/>
<reference evidence="19" key="2">
    <citation type="submission" date="2020-02" db="EMBL/GenBank/DDBJ databases">
        <title>Esox lucius (northern pike) genome, fEsoLuc1, primary haplotype.</title>
        <authorList>
            <person name="Myers G."/>
            <person name="Karagic N."/>
            <person name="Meyer A."/>
            <person name="Pippel M."/>
            <person name="Reichard M."/>
            <person name="Winkler S."/>
            <person name="Tracey A."/>
            <person name="Sims Y."/>
            <person name="Howe K."/>
            <person name="Rhie A."/>
            <person name="Formenti G."/>
            <person name="Durbin R."/>
            <person name="Fedrigo O."/>
            <person name="Jarvis E.D."/>
        </authorList>
    </citation>
    <scope>NUCLEOTIDE SEQUENCE [LARGE SCALE GENOMIC DNA]</scope>
</reference>
<feature type="domain" description="Cadherin" evidence="18">
    <location>
        <begin position="129"/>
        <end position="234"/>
    </location>
</feature>
<dbReference type="OMA" id="VICKQKM"/>
<evidence type="ECO:0000256" key="8">
    <source>
        <dbReference type="ARBA" id="ARBA00022837"/>
    </source>
</evidence>
<evidence type="ECO:0000256" key="7">
    <source>
        <dbReference type="ARBA" id="ARBA00022737"/>
    </source>
</evidence>